<comment type="caution">
    <text evidence="1">The sequence shown here is derived from an EMBL/GenBank/DDBJ whole genome shotgun (WGS) entry which is preliminary data.</text>
</comment>
<dbReference type="Proteomes" id="UP000031364">
    <property type="component" value="Unassembled WGS sequence"/>
</dbReference>
<evidence type="ECO:0000313" key="2">
    <source>
        <dbReference type="Proteomes" id="UP000031364"/>
    </source>
</evidence>
<protein>
    <submittedName>
        <fullName evidence="1">Uncharacterized protein</fullName>
    </submittedName>
</protein>
<accession>A0ABR4Z2N7</accession>
<sequence>MTAELEKLSFPAGTCFFMVDTVDRSDEPGKIAITVDLNVAASSSPDDLRPAATEIAHLLKKSAVATRTSVVDVTNAGAAKPTYRTLLTDENFQEHPWNGTPSTEAELAIWRIVNPG</sequence>
<evidence type="ECO:0000313" key="1">
    <source>
        <dbReference type="EMBL" id="KIA59600.1"/>
    </source>
</evidence>
<reference evidence="1 2" key="1">
    <citation type="journal article" date="2014" name="Int. J. Syst. Evol. Microbiol.">
        <title>Nocardia vulneris sp. nov., isolated from wounds of human patients in North America.</title>
        <authorList>
            <person name="Lasker B.A."/>
            <person name="Bell M."/>
            <person name="Klenk H.P."/>
            <person name="Sproer C."/>
            <person name="Schumann C."/>
            <person name="Schumann P."/>
            <person name="Brown J.M."/>
        </authorList>
    </citation>
    <scope>NUCLEOTIDE SEQUENCE [LARGE SCALE GENOMIC DNA]</scope>
    <source>
        <strain evidence="1 2">W9851</strain>
    </source>
</reference>
<organism evidence="1 2">
    <name type="scientific">Nocardia vulneris</name>
    <dbReference type="NCBI Taxonomy" id="1141657"/>
    <lineage>
        <taxon>Bacteria</taxon>
        <taxon>Bacillati</taxon>
        <taxon>Actinomycetota</taxon>
        <taxon>Actinomycetes</taxon>
        <taxon>Mycobacteriales</taxon>
        <taxon>Nocardiaceae</taxon>
        <taxon>Nocardia</taxon>
    </lineage>
</organism>
<keyword evidence="2" id="KW-1185">Reference proteome</keyword>
<gene>
    <name evidence="1" type="ORF">FG87_41945</name>
</gene>
<dbReference type="EMBL" id="JNFP01000102">
    <property type="protein sequence ID" value="KIA59600.1"/>
    <property type="molecule type" value="Genomic_DNA"/>
</dbReference>
<proteinExistence type="predicted"/>
<name>A0ABR4Z2N7_9NOCA</name>